<evidence type="ECO:0000256" key="2">
    <source>
        <dbReference type="ARBA" id="ARBA00022840"/>
    </source>
</evidence>
<dbReference type="InterPro" id="IPR032781">
    <property type="entry name" value="ABC_tran_Xtn"/>
</dbReference>
<dbReference type="OrthoDB" id="9801441at2"/>
<dbReference type="PROSITE" id="PS00211">
    <property type="entry name" value="ABC_TRANSPORTER_1"/>
    <property type="match status" value="2"/>
</dbReference>
<dbReference type="CDD" id="cd03221">
    <property type="entry name" value="ABCF_EF-3"/>
    <property type="match status" value="2"/>
</dbReference>
<dbReference type="InterPro" id="IPR051309">
    <property type="entry name" value="ABCF_ATPase"/>
</dbReference>
<dbReference type="GO" id="GO:0005524">
    <property type="term" value="F:ATP binding"/>
    <property type="evidence" value="ECO:0007669"/>
    <property type="project" value="UniProtKB-KW"/>
</dbReference>
<dbReference type="EMBL" id="FQZY01000047">
    <property type="protein sequence ID" value="SHK40861.1"/>
    <property type="molecule type" value="Genomic_DNA"/>
</dbReference>
<feature type="domain" description="ABC transporter" evidence="4">
    <location>
        <begin position="293"/>
        <end position="510"/>
    </location>
</feature>
<protein>
    <submittedName>
        <fullName evidence="5">ATP-binding cassette, subfamily F, member 3</fullName>
    </submittedName>
</protein>
<evidence type="ECO:0000256" key="3">
    <source>
        <dbReference type="SAM" id="Coils"/>
    </source>
</evidence>
<evidence type="ECO:0000259" key="4">
    <source>
        <dbReference type="PROSITE" id="PS50893"/>
    </source>
</evidence>
<dbReference type="PANTHER" id="PTHR42855">
    <property type="entry name" value="ABC TRANSPORTER ATP-BINDING SUBUNIT"/>
    <property type="match status" value="1"/>
</dbReference>
<dbReference type="PANTHER" id="PTHR42855:SF2">
    <property type="entry name" value="DRUG RESISTANCE ABC TRANSPORTER,ATP-BINDING PROTEIN"/>
    <property type="match status" value="1"/>
</dbReference>
<feature type="coiled-coil region" evidence="3">
    <location>
        <begin position="226"/>
        <end position="253"/>
    </location>
</feature>
<accession>A0A1M6S876</accession>
<keyword evidence="2 5" id="KW-0067">ATP-binding</keyword>
<name>A0A1M6S876_9FIRM</name>
<dbReference type="SUPFAM" id="SSF52540">
    <property type="entry name" value="P-loop containing nucleoside triphosphate hydrolases"/>
    <property type="match status" value="2"/>
</dbReference>
<evidence type="ECO:0000256" key="1">
    <source>
        <dbReference type="ARBA" id="ARBA00022741"/>
    </source>
</evidence>
<evidence type="ECO:0000313" key="6">
    <source>
        <dbReference type="Proteomes" id="UP000184301"/>
    </source>
</evidence>
<dbReference type="InterPro" id="IPR017871">
    <property type="entry name" value="ABC_transporter-like_CS"/>
</dbReference>
<dbReference type="PROSITE" id="PS50893">
    <property type="entry name" value="ABC_TRANSPORTER_2"/>
    <property type="match status" value="2"/>
</dbReference>
<dbReference type="FunFam" id="3.40.50.300:FF:000011">
    <property type="entry name" value="Putative ABC transporter ATP-binding component"/>
    <property type="match status" value="1"/>
</dbReference>
<dbReference type="Pfam" id="PF00005">
    <property type="entry name" value="ABC_tran"/>
    <property type="match status" value="2"/>
</dbReference>
<dbReference type="RefSeq" id="WP_073111677.1">
    <property type="nucleotide sequence ID" value="NZ_FQZY01000047.1"/>
</dbReference>
<proteinExistence type="predicted"/>
<dbReference type="SMART" id="SM00382">
    <property type="entry name" value="AAA"/>
    <property type="match status" value="2"/>
</dbReference>
<keyword evidence="6" id="KW-1185">Reference proteome</keyword>
<keyword evidence="1" id="KW-0547">Nucleotide-binding</keyword>
<organism evidence="5 6">
    <name type="scientific">Hespellia stercorisuis DSM 15480</name>
    <dbReference type="NCBI Taxonomy" id="1121950"/>
    <lineage>
        <taxon>Bacteria</taxon>
        <taxon>Bacillati</taxon>
        <taxon>Bacillota</taxon>
        <taxon>Clostridia</taxon>
        <taxon>Lachnospirales</taxon>
        <taxon>Lachnospiraceae</taxon>
        <taxon>Hespellia</taxon>
    </lineage>
</organism>
<dbReference type="Proteomes" id="UP000184301">
    <property type="component" value="Unassembled WGS sequence"/>
</dbReference>
<sequence length="634" mass="73277">MLYQITNGTVSMGGRTILSHIDFEIKGKEKIAVVGRNGAGKTTLLRLIAGELETDRDDRQMAESITSSRKLTIGMLHQNAVRDQDRTVEEILLKNCPEKDTFSRERFAYETEYDRIFTGFGFEKWQKRRKLSTFSGGEQAKISLIQLLLEKPDILLLDEPTNHLDIPTVEWLEEYMREYDKAVVFVSHDRFFLDQVVDVVYELQGGKLKRYPGSYTHYREQKCRDIAQQTKAYERQQAELERLNQLVEKFKHKPKKAAFARSRRTMMDRMERTPKPEPDDVHIFTGVLEPKFPGSKWVFEADQLKIGYEKALLELSLRVKRGQKIGIIGDNGAGKSTFLKTMVGEIPPVGGKCRLGEHTMLGYFDQQSASVESDKQVAEHFHDLFPGMTEKEVRQTLGAYLFRGKDASKKVHALSGGEKARLVLAELLTGRPNLMVLDEPTNHMDIQARETLESAFRAYTGTILFVSHDRYFIRQVADAILVFDEQSVMYYPFGYEHYLKRSRQGSGEQLSAMIRAEEQAMIADFKAVPKAERHRLREISTEDAFVDWKFRLAAEPMEEAKARTEELWERWSAVHGEVQTAWWNPDAVPAQLEELQREETRVRKELDGAWEEWTRGCMEWLEVCWSINEFTEGE</sequence>
<evidence type="ECO:0000313" key="5">
    <source>
        <dbReference type="EMBL" id="SHK40861.1"/>
    </source>
</evidence>
<dbReference type="Pfam" id="PF12848">
    <property type="entry name" value="ABC_tran_Xtn"/>
    <property type="match status" value="1"/>
</dbReference>
<feature type="domain" description="ABC transporter" evidence="4">
    <location>
        <begin position="3"/>
        <end position="230"/>
    </location>
</feature>
<gene>
    <name evidence="5" type="ORF">SAMN02745243_02876</name>
</gene>
<dbReference type="AlphaFoldDB" id="A0A1M6S876"/>
<dbReference type="Gene3D" id="3.40.50.300">
    <property type="entry name" value="P-loop containing nucleotide triphosphate hydrolases"/>
    <property type="match status" value="2"/>
</dbReference>
<dbReference type="InterPro" id="IPR003593">
    <property type="entry name" value="AAA+_ATPase"/>
</dbReference>
<keyword evidence="3" id="KW-0175">Coiled coil</keyword>
<dbReference type="InterPro" id="IPR027417">
    <property type="entry name" value="P-loop_NTPase"/>
</dbReference>
<dbReference type="GO" id="GO:0016887">
    <property type="term" value="F:ATP hydrolysis activity"/>
    <property type="evidence" value="ECO:0007669"/>
    <property type="project" value="InterPro"/>
</dbReference>
<reference evidence="5 6" key="1">
    <citation type="submission" date="2016-11" db="EMBL/GenBank/DDBJ databases">
        <authorList>
            <person name="Jaros S."/>
            <person name="Januszkiewicz K."/>
            <person name="Wedrychowicz H."/>
        </authorList>
    </citation>
    <scope>NUCLEOTIDE SEQUENCE [LARGE SCALE GENOMIC DNA]</scope>
    <source>
        <strain evidence="5 6">DSM 15480</strain>
    </source>
</reference>
<dbReference type="STRING" id="1121950.SAMN02745243_02876"/>
<dbReference type="InterPro" id="IPR003439">
    <property type="entry name" value="ABC_transporter-like_ATP-bd"/>
</dbReference>